<evidence type="ECO:0000259" key="5">
    <source>
        <dbReference type="Pfam" id="PF00496"/>
    </source>
</evidence>
<evidence type="ECO:0000256" key="1">
    <source>
        <dbReference type="ARBA" id="ARBA00004418"/>
    </source>
</evidence>
<dbReference type="RefSeq" id="WP_027262457.1">
    <property type="nucleotide sequence ID" value="NZ_FPAW01000003.1"/>
</dbReference>
<evidence type="ECO:0000256" key="2">
    <source>
        <dbReference type="ARBA" id="ARBA00005695"/>
    </source>
</evidence>
<dbReference type="GO" id="GO:0030288">
    <property type="term" value="C:outer membrane-bounded periplasmic space"/>
    <property type="evidence" value="ECO:0007669"/>
    <property type="project" value="UniProtKB-ARBA"/>
</dbReference>
<dbReference type="InterPro" id="IPR030678">
    <property type="entry name" value="Peptide/Ni-bd"/>
</dbReference>
<organism evidence="6 7">
    <name type="scientific">Sedimentitalea nanhaiensis</name>
    <dbReference type="NCBI Taxonomy" id="999627"/>
    <lineage>
        <taxon>Bacteria</taxon>
        <taxon>Pseudomonadati</taxon>
        <taxon>Pseudomonadota</taxon>
        <taxon>Alphaproteobacteria</taxon>
        <taxon>Rhodobacterales</taxon>
        <taxon>Paracoccaceae</taxon>
        <taxon>Sedimentitalea</taxon>
    </lineage>
</organism>
<evidence type="ECO:0000313" key="7">
    <source>
        <dbReference type="Proteomes" id="UP000182466"/>
    </source>
</evidence>
<feature type="domain" description="Solute-binding protein family 5" evidence="5">
    <location>
        <begin position="73"/>
        <end position="405"/>
    </location>
</feature>
<dbReference type="InterPro" id="IPR039424">
    <property type="entry name" value="SBP_5"/>
</dbReference>
<dbReference type="PANTHER" id="PTHR30290:SF38">
    <property type="entry name" value="D,D-DIPEPTIDE-BINDING PERIPLASMIC PROTEIN DDPA-RELATED"/>
    <property type="match status" value="1"/>
</dbReference>
<gene>
    <name evidence="6" type="ORF">SAMN05216236_103111</name>
</gene>
<dbReference type="GO" id="GO:1904680">
    <property type="term" value="F:peptide transmembrane transporter activity"/>
    <property type="evidence" value="ECO:0007669"/>
    <property type="project" value="TreeGrafter"/>
</dbReference>
<dbReference type="GO" id="GO:0015833">
    <property type="term" value="P:peptide transport"/>
    <property type="evidence" value="ECO:0007669"/>
    <property type="project" value="TreeGrafter"/>
</dbReference>
<name>A0A1I6YYH3_9RHOB</name>
<evidence type="ECO:0000313" key="6">
    <source>
        <dbReference type="EMBL" id="SFT55472.1"/>
    </source>
</evidence>
<dbReference type="AlphaFoldDB" id="A0A1I6YYH3"/>
<dbReference type="PIRSF" id="PIRSF002741">
    <property type="entry name" value="MppA"/>
    <property type="match status" value="1"/>
</dbReference>
<feature type="signal peptide" evidence="4">
    <location>
        <begin position="1"/>
        <end position="28"/>
    </location>
</feature>
<keyword evidence="3 4" id="KW-0732">Signal</keyword>
<dbReference type="STRING" id="999627.SAMN05216236_103111"/>
<accession>A0A1I6YYH3</accession>
<evidence type="ECO:0000256" key="3">
    <source>
        <dbReference type="ARBA" id="ARBA00022729"/>
    </source>
</evidence>
<dbReference type="Gene3D" id="3.40.190.10">
    <property type="entry name" value="Periplasmic binding protein-like II"/>
    <property type="match status" value="1"/>
</dbReference>
<proteinExistence type="inferred from homology"/>
<keyword evidence="7" id="KW-1185">Reference proteome</keyword>
<dbReference type="Gene3D" id="3.10.105.10">
    <property type="entry name" value="Dipeptide-binding Protein, Domain 3"/>
    <property type="match status" value="1"/>
</dbReference>
<dbReference type="Pfam" id="PF00496">
    <property type="entry name" value="SBP_bac_5"/>
    <property type="match status" value="1"/>
</dbReference>
<comment type="subcellular location">
    <subcellularLocation>
        <location evidence="1">Periplasm</location>
    </subcellularLocation>
</comment>
<dbReference type="CDD" id="cd08494">
    <property type="entry name" value="PBP2_NikA_DppA_OppA_like_6"/>
    <property type="match status" value="1"/>
</dbReference>
<feature type="chain" id="PRO_5010282381" evidence="4">
    <location>
        <begin position="29"/>
        <end position="498"/>
    </location>
</feature>
<dbReference type="InterPro" id="IPR000914">
    <property type="entry name" value="SBP_5_dom"/>
</dbReference>
<dbReference type="Proteomes" id="UP000182466">
    <property type="component" value="Unassembled WGS sequence"/>
</dbReference>
<protein>
    <submittedName>
        <fullName evidence="6">Peptide/nickel transport system substrate-binding protein</fullName>
    </submittedName>
</protein>
<dbReference type="SUPFAM" id="SSF53850">
    <property type="entry name" value="Periplasmic binding protein-like II"/>
    <property type="match status" value="1"/>
</dbReference>
<evidence type="ECO:0000256" key="4">
    <source>
        <dbReference type="SAM" id="SignalP"/>
    </source>
</evidence>
<dbReference type="eggNOG" id="COG0747">
    <property type="taxonomic scope" value="Bacteria"/>
</dbReference>
<dbReference type="OrthoDB" id="9803988at2"/>
<dbReference type="EMBL" id="FPAW01000003">
    <property type="protein sequence ID" value="SFT55472.1"/>
    <property type="molecule type" value="Genomic_DNA"/>
</dbReference>
<dbReference type="PANTHER" id="PTHR30290">
    <property type="entry name" value="PERIPLASMIC BINDING COMPONENT OF ABC TRANSPORTER"/>
    <property type="match status" value="1"/>
</dbReference>
<comment type="similarity">
    <text evidence="2">Belongs to the bacterial solute-binding protein 5 family.</text>
</comment>
<dbReference type="GO" id="GO:0043190">
    <property type="term" value="C:ATP-binding cassette (ABC) transporter complex"/>
    <property type="evidence" value="ECO:0007669"/>
    <property type="project" value="InterPro"/>
</dbReference>
<sequence>MFTRFNTGAAALAAVALSGTLAAQTAWAENAVSIGFQQEPTTLDPTSDATAAIDGIVTHNVLESLTTVNEAGEVFPDLAESWTISDDGLTYVFTLRQGVKYHDGTDFDAEDVKFSYDRAMAEDSENPTKDIFKPIAAVEITGPHEITMKLNNKDAFFLFNIARGDASIVAPESVDANKTAPIGTGPYRFDGWTRGDRLTLVKNPDHRDADKVAMDKVTFRFISDPAAASAALLAGELDAFPGFPAPEMLPQFEADPRFVVVVGSTEGEVILAMNNAKPPFDNLQVRRAISHAIDRGAIIDGAMYGRATPIGSFYPPHGPAYVDLTGQYPHDVAKAREMFEAEGVSGSTMTLRVPPFPYAMRSAEIIQAQLAEAGIDAKVENVEWGFWLDEIYKKQNYDMTIIAHTSPNDMRNFARGKSYFYGFEDPEFTALWDSISTEADDAKRTSLLQDGQKYLAENAIHGFLFQLPQLGVYDARLQGYWSSSPVLFEPLSNLSWTQ</sequence>
<reference evidence="6 7" key="1">
    <citation type="submission" date="2016-10" db="EMBL/GenBank/DDBJ databases">
        <authorList>
            <person name="de Groot N.N."/>
        </authorList>
    </citation>
    <scope>NUCLEOTIDE SEQUENCE [LARGE SCALE GENOMIC DNA]</scope>
    <source>
        <strain evidence="6 7">CGMCC 1.10959</strain>
    </source>
</reference>